<feature type="compositionally biased region" description="Basic and acidic residues" evidence="1">
    <location>
        <begin position="874"/>
        <end position="891"/>
    </location>
</feature>
<reference evidence="3 4" key="1">
    <citation type="journal article" date="2011" name="Proc. Natl. Acad. Sci. U.S.A.">
        <title>Genetic diversity and population structure of the endangered marsupial Sarcophilus harrisii (Tasmanian devil).</title>
        <authorList>
            <person name="Miller W."/>
            <person name="Hayes V.M."/>
            <person name="Ratan A."/>
            <person name="Petersen D.C."/>
            <person name="Wittekindt N.E."/>
            <person name="Miller J."/>
            <person name="Walenz B."/>
            <person name="Knight J."/>
            <person name="Qi J."/>
            <person name="Zhao F."/>
            <person name="Wang Q."/>
            <person name="Bedoya-Reina O.C."/>
            <person name="Katiyar N."/>
            <person name="Tomsho L.P."/>
            <person name="Kasson L.M."/>
            <person name="Hardie R.A."/>
            <person name="Woodbridge P."/>
            <person name="Tindall E.A."/>
            <person name="Bertelsen M.F."/>
            <person name="Dixon D."/>
            <person name="Pyecroft S."/>
            <person name="Helgen K.M."/>
            <person name="Lesk A.M."/>
            <person name="Pringle T.H."/>
            <person name="Patterson N."/>
            <person name="Zhang Y."/>
            <person name="Kreiss A."/>
            <person name="Woods G.M."/>
            <person name="Jones M.E."/>
            <person name="Schuster S.C."/>
        </authorList>
    </citation>
    <scope>NUCLEOTIDE SEQUENCE [LARGE SCALE GENOMIC DNA]</scope>
</reference>
<dbReference type="Ensembl" id="ENSSHAT00000010534.2">
    <property type="protein sequence ID" value="ENSSHAP00000010441.2"/>
    <property type="gene ID" value="ENSSHAG00000009011.2"/>
</dbReference>
<feature type="region of interest" description="Disordered" evidence="1">
    <location>
        <begin position="210"/>
        <end position="229"/>
    </location>
</feature>
<feature type="compositionally biased region" description="Polar residues" evidence="1">
    <location>
        <begin position="210"/>
        <end position="223"/>
    </location>
</feature>
<evidence type="ECO:0000313" key="3">
    <source>
        <dbReference type="Ensembl" id="ENSSHAP00000010441.2"/>
    </source>
</evidence>
<feature type="compositionally biased region" description="Low complexity" evidence="1">
    <location>
        <begin position="314"/>
        <end position="333"/>
    </location>
</feature>
<name>G3W4T6_SARHA</name>
<feature type="region of interest" description="Disordered" evidence="1">
    <location>
        <begin position="311"/>
        <end position="396"/>
    </location>
</feature>
<feature type="domain" description="CCDC66" evidence="2">
    <location>
        <begin position="512"/>
        <end position="660"/>
    </location>
</feature>
<protein>
    <submittedName>
        <fullName evidence="3">Coiled-coil domain containing 66</fullName>
    </submittedName>
</protein>
<sequence>MNLGDGLKLETELLDGKTKLILASYERKPKTATKMGIKARIPNQPLRIPQTGHILKSTQNTDSRNGSLLQKSRTASESSLAKGDKSRRIFSPASCFSRHDTDNDHLCMQRNITVETPNTWRTKNYKQSAVFKQKPQKKHIIVEDLKNNLVCLTEEQLQQILMAVGRGNGPISQMENGKKEEKCQNNLHFNSFSNESKDENIMGLLQKTENVSPLPDENNSGLNKKQKTSKQYEQKFAVKTVWKPADMFSTLGERERDKSLLEAKKFQWRKELDEQVALKKKEKEKAALEEQKKCPWDRPRDPKLIWDNFHSEGSECSMSPSSILSRSPNPRLSAHPAGDSVPGTSQTLEITSLGEFDSATEETPVSQNASRGESSEAGPSSCSAPRGKPTTFSSPDLPAAIRTAFVLGEAAPLEHPFSAVKKEQQKKWIEELNKQKEEDKQRKLQEKMIYSKGEEHDRWAMHFDSLKLYPNSQSQLSSHATQKQPDYLCLSSDIQEMTDISNPHTPLSGSQPGPSEEENLGKSVRDTAPTNMEKSNFLRSMTALLDPAQIEERDRRRQKQLEHQKAITAQVEEKRRKKQLEEQQRKQEEEEEERRLAREREEMQRRFEEDLLEQKRKEEVMTLKTNELYQTMQKAQELAQRLKQEQRIRELEQKGHDISNLLRSLGGDAGPAEPSLEVDGLLQFRQDCPDQGGAKVSQGVIPTTSPRKDTAVQTDDVPVGSLEALTEPSTEMILLDLISPEISVELDAQFNSKKSKKEALSEKKLALEPESSRYNELYDQFARTEKQTKAKGKSAKRPDWNKNRPAKRYVPASERYPKHLQRQREEKKMRRQMELLQLLEKNTPGRVFVPRDVSPESVHSPHEEPDPGGRGPRGHKEEDLKKINSSKESRSESPPVPAVKNRLQQTQLKQTSAVHPPEPPHFIPYVRTNEIYCLDPDVPSSPRPSAYDPQYPYLNALDSDCREEIIGYDGVRDPLLNPNLVKNRDRQQAILKGLSDLRQGLLQKQKELETHLIPLASSQEDFDSPFDSPF</sequence>
<dbReference type="GO" id="GO:0090543">
    <property type="term" value="C:Flemming body"/>
    <property type="evidence" value="ECO:0007669"/>
    <property type="project" value="Ensembl"/>
</dbReference>
<evidence type="ECO:0000313" key="4">
    <source>
        <dbReference type="Proteomes" id="UP000007648"/>
    </source>
</evidence>
<dbReference type="GO" id="GO:0030054">
    <property type="term" value="C:cell junction"/>
    <property type="evidence" value="ECO:0007669"/>
    <property type="project" value="Ensembl"/>
</dbReference>
<proteinExistence type="predicted"/>
<keyword evidence="4" id="KW-1185">Reference proteome</keyword>
<dbReference type="GO" id="GO:0005819">
    <property type="term" value="C:spindle"/>
    <property type="evidence" value="ECO:0007669"/>
    <property type="project" value="Ensembl"/>
</dbReference>
<dbReference type="InterPro" id="IPR039183">
    <property type="entry name" value="CCD66"/>
</dbReference>
<dbReference type="RefSeq" id="XP_031808093.1">
    <property type="nucleotide sequence ID" value="XM_031952233.1"/>
</dbReference>
<feature type="compositionally biased region" description="Polar residues" evidence="1">
    <location>
        <begin position="528"/>
        <end position="539"/>
    </location>
</feature>
<accession>G3W4T6</accession>
<dbReference type="PANTHER" id="PTHR22736">
    <property type="entry name" value="COILED-COIL DOMAIN-CONTAINING PROTEIN 66"/>
    <property type="match status" value="1"/>
</dbReference>
<dbReference type="GO" id="GO:0008017">
    <property type="term" value="F:microtubule binding"/>
    <property type="evidence" value="ECO:0007669"/>
    <property type="project" value="Ensembl"/>
</dbReference>
<evidence type="ECO:0000256" key="1">
    <source>
        <dbReference type="SAM" id="MobiDB-lite"/>
    </source>
</evidence>
<dbReference type="GO" id="GO:0005829">
    <property type="term" value="C:cytosol"/>
    <property type="evidence" value="ECO:0007669"/>
    <property type="project" value="Ensembl"/>
</dbReference>
<dbReference type="PANTHER" id="PTHR22736:SF2">
    <property type="entry name" value="COILED-COIL DOMAIN-CONTAINING PROTEIN 66"/>
    <property type="match status" value="1"/>
</dbReference>
<dbReference type="InParanoid" id="G3W4T6"/>
<feature type="compositionally biased region" description="Basic and acidic residues" evidence="1">
    <location>
        <begin position="757"/>
        <end position="773"/>
    </location>
</feature>
<dbReference type="FunCoup" id="G3W4T6">
    <property type="interactions" value="874"/>
</dbReference>
<dbReference type="GO" id="GO:0036064">
    <property type="term" value="C:ciliary basal body"/>
    <property type="evidence" value="ECO:0007669"/>
    <property type="project" value="Ensembl"/>
</dbReference>
<dbReference type="AlphaFoldDB" id="G3W4T6"/>
<organism evidence="3 4">
    <name type="scientific">Sarcophilus harrisii</name>
    <name type="common">Tasmanian devil</name>
    <name type="synonym">Sarcophilus laniarius</name>
    <dbReference type="NCBI Taxonomy" id="9305"/>
    <lineage>
        <taxon>Eukaryota</taxon>
        <taxon>Metazoa</taxon>
        <taxon>Chordata</taxon>
        <taxon>Craniata</taxon>
        <taxon>Vertebrata</taxon>
        <taxon>Euteleostomi</taxon>
        <taxon>Mammalia</taxon>
        <taxon>Metatheria</taxon>
        <taxon>Dasyuromorphia</taxon>
        <taxon>Dasyuridae</taxon>
        <taxon>Sarcophilus</taxon>
    </lineage>
</organism>
<feature type="region of interest" description="Disordered" evidence="1">
    <location>
        <begin position="54"/>
        <end position="85"/>
    </location>
</feature>
<gene>
    <name evidence="3" type="primary">CCDC66</name>
</gene>
<feature type="region of interest" description="Disordered" evidence="1">
    <location>
        <begin position="692"/>
        <end position="724"/>
    </location>
</feature>
<dbReference type="GO" id="GO:0000132">
    <property type="term" value="P:establishment of mitotic spindle orientation"/>
    <property type="evidence" value="ECO:0007669"/>
    <property type="project" value="Ensembl"/>
</dbReference>
<dbReference type="CTD" id="285331"/>
<feature type="compositionally biased region" description="Polar residues" evidence="1">
    <location>
        <begin position="902"/>
        <end position="913"/>
    </location>
</feature>
<dbReference type="GO" id="GO:1905349">
    <property type="term" value="P:ciliary transition zone assembly"/>
    <property type="evidence" value="ECO:0007669"/>
    <property type="project" value="Ensembl"/>
</dbReference>
<dbReference type="Proteomes" id="UP000007648">
    <property type="component" value="Unassembled WGS sequence"/>
</dbReference>
<reference evidence="3" key="3">
    <citation type="submission" date="2025-09" db="UniProtKB">
        <authorList>
            <consortium name="Ensembl"/>
        </authorList>
    </citation>
    <scope>IDENTIFICATION</scope>
</reference>
<dbReference type="GO" id="GO:0007080">
    <property type="term" value="P:mitotic metaphase chromosome alignment"/>
    <property type="evidence" value="ECO:0007669"/>
    <property type="project" value="Ensembl"/>
</dbReference>
<dbReference type="GO" id="GO:0005886">
    <property type="term" value="C:plasma membrane"/>
    <property type="evidence" value="ECO:0007669"/>
    <property type="project" value="Ensembl"/>
</dbReference>
<feature type="region of interest" description="Disordered" evidence="1">
    <location>
        <begin position="490"/>
        <end position="601"/>
    </location>
</feature>
<reference evidence="3" key="2">
    <citation type="submission" date="2025-08" db="UniProtKB">
        <authorList>
            <consortium name="Ensembl"/>
        </authorList>
    </citation>
    <scope>IDENTIFICATION</scope>
</reference>
<dbReference type="GO" id="GO:0007020">
    <property type="term" value="P:microtubule nucleation"/>
    <property type="evidence" value="ECO:0007669"/>
    <property type="project" value="Ensembl"/>
</dbReference>
<dbReference type="OrthoDB" id="10042846at2759"/>
<dbReference type="GO" id="GO:0001917">
    <property type="term" value="C:photoreceptor inner segment"/>
    <property type="evidence" value="ECO:0007669"/>
    <property type="project" value="Ensembl"/>
</dbReference>
<dbReference type="GO" id="GO:1903564">
    <property type="term" value="P:regulation of protein localization to cilium"/>
    <property type="evidence" value="ECO:0007669"/>
    <property type="project" value="Ensembl"/>
</dbReference>
<feature type="compositionally biased region" description="Polar residues" evidence="1">
    <location>
        <begin position="56"/>
        <end position="79"/>
    </location>
</feature>
<dbReference type="InterPro" id="IPR040467">
    <property type="entry name" value="CCDC66_dom"/>
</dbReference>
<dbReference type="GO" id="GO:0032465">
    <property type="term" value="P:regulation of cytokinesis"/>
    <property type="evidence" value="ECO:0007669"/>
    <property type="project" value="Ensembl"/>
</dbReference>
<dbReference type="GO" id="GO:0034451">
    <property type="term" value="C:centriolar satellite"/>
    <property type="evidence" value="ECO:0007669"/>
    <property type="project" value="Ensembl"/>
</dbReference>
<feature type="compositionally biased region" description="Polar residues" evidence="1">
    <location>
        <begin position="361"/>
        <end position="383"/>
    </location>
</feature>
<dbReference type="GO" id="GO:0005874">
    <property type="term" value="C:microtubule"/>
    <property type="evidence" value="ECO:0007669"/>
    <property type="project" value="Ensembl"/>
</dbReference>
<feature type="region of interest" description="Disordered" evidence="1">
    <location>
        <begin position="750"/>
        <end position="921"/>
    </location>
</feature>
<feature type="compositionally biased region" description="Basic and acidic residues" evidence="1">
    <location>
        <begin position="550"/>
        <end position="601"/>
    </location>
</feature>
<dbReference type="GeneID" id="100916621"/>
<dbReference type="GO" id="GO:0005930">
    <property type="term" value="C:axoneme"/>
    <property type="evidence" value="ECO:0007669"/>
    <property type="project" value="Ensembl"/>
</dbReference>
<dbReference type="GO" id="GO:0090307">
    <property type="term" value="P:mitotic spindle assembly"/>
    <property type="evidence" value="ECO:0007669"/>
    <property type="project" value="Ensembl"/>
</dbReference>
<dbReference type="Pfam" id="PF15236">
    <property type="entry name" value="CCDC66"/>
    <property type="match status" value="1"/>
</dbReference>
<evidence type="ECO:0000259" key="2">
    <source>
        <dbReference type="Pfam" id="PF15236"/>
    </source>
</evidence>
<dbReference type="GeneTree" id="ENSGT00390000012411"/>
<dbReference type="GO" id="GO:0001578">
    <property type="term" value="P:microtubule bundle formation"/>
    <property type="evidence" value="ECO:0007669"/>
    <property type="project" value="Ensembl"/>
</dbReference>
<feature type="compositionally biased region" description="Basic and acidic residues" evidence="1">
    <location>
        <begin position="822"/>
        <end position="833"/>
    </location>
</feature>
<feature type="compositionally biased region" description="Polar residues" evidence="1">
    <location>
        <begin position="492"/>
        <end position="513"/>
    </location>
</feature>